<sequence>MTHIEPWDRPQYCTAGISAGSKSLVVQQVLGAQDVQKSIDVHVVVPRHKPAIEQIVDVFVKRLQINSVDVIHNKVIVRGKFEVKALYVACRPRQPVHAVEVWPIRFTAHADIPGARRGMDADAGVFVEFVDYDVDKHCRAYWHKKKGHDYDDCDDWDDDCDCDDYDDDCDDWDDDCDCDDGHHKHKKHKKHKCKPDCGCDHDHDHHCKPHKRPRRCTRRFDVAVVLRVTVKVMADREVMLYQGTQGLPYKPKG</sequence>
<protein>
    <recommendedName>
        <fullName evidence="1">SipL SPOCS domain-containing protein</fullName>
    </recommendedName>
</protein>
<organism evidence="2 3">
    <name type="scientific">Sporomusa termitida</name>
    <dbReference type="NCBI Taxonomy" id="2377"/>
    <lineage>
        <taxon>Bacteria</taxon>
        <taxon>Bacillati</taxon>
        <taxon>Bacillota</taxon>
        <taxon>Negativicutes</taxon>
        <taxon>Selenomonadales</taxon>
        <taxon>Sporomusaceae</taxon>
        <taxon>Sporomusa</taxon>
    </lineage>
</organism>
<evidence type="ECO:0000313" key="3">
    <source>
        <dbReference type="Proteomes" id="UP000320776"/>
    </source>
</evidence>
<dbReference type="KEGG" id="sted:SPTER_36700"/>
<evidence type="ECO:0000313" key="2">
    <source>
        <dbReference type="EMBL" id="QDR82246.1"/>
    </source>
</evidence>
<dbReference type="AlphaFoldDB" id="A0A517DYC6"/>
<keyword evidence="3" id="KW-1185">Reference proteome</keyword>
<dbReference type="EMBL" id="CP036259">
    <property type="protein sequence ID" value="QDR82246.1"/>
    <property type="molecule type" value="Genomic_DNA"/>
</dbReference>
<dbReference type="RefSeq" id="WP_144351653.1">
    <property type="nucleotide sequence ID" value="NZ_CP036259.1"/>
</dbReference>
<dbReference type="Proteomes" id="UP000320776">
    <property type="component" value="Chromosome"/>
</dbReference>
<dbReference type="InterPro" id="IPR024300">
    <property type="entry name" value="SipL_SPOCS_dom"/>
</dbReference>
<gene>
    <name evidence="2" type="ORF">SPTER_36700</name>
</gene>
<dbReference type="Pfam" id="PF12673">
    <property type="entry name" value="SipL"/>
    <property type="match status" value="1"/>
</dbReference>
<evidence type="ECO:0000259" key="1">
    <source>
        <dbReference type="Pfam" id="PF12673"/>
    </source>
</evidence>
<accession>A0A517DYC6</accession>
<name>A0A517DYC6_9FIRM</name>
<feature type="domain" description="SipL SPOCS" evidence="1">
    <location>
        <begin position="52"/>
        <end position="134"/>
    </location>
</feature>
<proteinExistence type="predicted"/>
<dbReference type="OrthoDB" id="9779340at2"/>
<reference evidence="2 3" key="1">
    <citation type="submission" date="2019-02" db="EMBL/GenBank/DDBJ databases">
        <title>Closed genome of Sporomusa termitida DSM 4440.</title>
        <authorList>
            <person name="Poehlein A."/>
            <person name="Daniel R."/>
        </authorList>
    </citation>
    <scope>NUCLEOTIDE SEQUENCE [LARGE SCALE GENOMIC DNA]</scope>
    <source>
        <strain evidence="2 3">DSM 4440</strain>
    </source>
</reference>